<accession>A0A5B9MFV2</accession>
<keyword evidence="3" id="KW-1185">Reference proteome</keyword>
<dbReference type="AlphaFoldDB" id="A0A5B9MFV2"/>
<sequence>MPVGQFGERCTWFSWGGVALLTLGPLARGYGFECPAGDETCKDTNVCQKSRVPKPCPRHGRASNSLSLQQPQPPRDVAIAAALVLRVVGTLEQQLQVFRIDLQSLIRPAANQFAVAVRRRP</sequence>
<feature type="region of interest" description="Disordered" evidence="1">
    <location>
        <begin position="52"/>
        <end position="71"/>
    </location>
</feature>
<dbReference type="Proteomes" id="UP000321353">
    <property type="component" value="Chromosome"/>
</dbReference>
<reference evidence="2 3" key="1">
    <citation type="submission" date="2019-02" db="EMBL/GenBank/DDBJ databases">
        <title>Planctomycetal bacteria perform biofilm scaping via a novel small molecule.</title>
        <authorList>
            <person name="Jeske O."/>
            <person name="Boedeker C."/>
            <person name="Wiegand S."/>
            <person name="Breitling P."/>
            <person name="Kallscheuer N."/>
            <person name="Jogler M."/>
            <person name="Rohde M."/>
            <person name="Petersen J."/>
            <person name="Medema M.H."/>
            <person name="Surup F."/>
            <person name="Jogler C."/>
        </authorList>
    </citation>
    <scope>NUCLEOTIDE SEQUENCE [LARGE SCALE GENOMIC DNA]</scope>
    <source>
        <strain evidence="2 3">Mal15</strain>
    </source>
</reference>
<evidence type="ECO:0000256" key="1">
    <source>
        <dbReference type="SAM" id="MobiDB-lite"/>
    </source>
</evidence>
<proteinExistence type="predicted"/>
<dbReference type="KEGG" id="smam:Mal15_34530"/>
<gene>
    <name evidence="2" type="ORF">Mal15_34530</name>
</gene>
<protein>
    <submittedName>
        <fullName evidence="2">Uncharacterized protein</fullName>
    </submittedName>
</protein>
<evidence type="ECO:0000313" key="2">
    <source>
        <dbReference type="EMBL" id="QEF99389.1"/>
    </source>
</evidence>
<evidence type="ECO:0000313" key="3">
    <source>
        <dbReference type="Proteomes" id="UP000321353"/>
    </source>
</evidence>
<organism evidence="2 3">
    <name type="scientific">Stieleria maiorica</name>
    <dbReference type="NCBI Taxonomy" id="2795974"/>
    <lineage>
        <taxon>Bacteria</taxon>
        <taxon>Pseudomonadati</taxon>
        <taxon>Planctomycetota</taxon>
        <taxon>Planctomycetia</taxon>
        <taxon>Pirellulales</taxon>
        <taxon>Pirellulaceae</taxon>
        <taxon>Stieleria</taxon>
    </lineage>
</organism>
<name>A0A5B9MFV2_9BACT</name>
<dbReference type="EMBL" id="CP036264">
    <property type="protein sequence ID" value="QEF99389.1"/>
    <property type="molecule type" value="Genomic_DNA"/>
</dbReference>